<evidence type="ECO:0000256" key="2">
    <source>
        <dbReference type="ARBA" id="ARBA00023136"/>
    </source>
</evidence>
<keyword evidence="6" id="KW-0132">Cell division</keyword>
<dbReference type="Pfam" id="PF03717">
    <property type="entry name" value="PBP_dimer"/>
    <property type="match status" value="1"/>
</dbReference>
<dbReference type="Gene3D" id="3.40.710.10">
    <property type="entry name" value="DD-peptidase/beta-lactamase superfamily"/>
    <property type="match status" value="1"/>
</dbReference>
<dbReference type="GO" id="GO:0051301">
    <property type="term" value="P:cell division"/>
    <property type="evidence" value="ECO:0007669"/>
    <property type="project" value="UniProtKB-KW"/>
</dbReference>
<dbReference type="SUPFAM" id="SSF56519">
    <property type="entry name" value="Penicillin binding protein dimerisation domain"/>
    <property type="match status" value="1"/>
</dbReference>
<dbReference type="InterPro" id="IPR012338">
    <property type="entry name" value="Beta-lactam/transpept-like"/>
</dbReference>
<dbReference type="Pfam" id="PF00905">
    <property type="entry name" value="Transpeptidase"/>
    <property type="match status" value="1"/>
</dbReference>
<evidence type="ECO:0000256" key="1">
    <source>
        <dbReference type="ARBA" id="ARBA00004370"/>
    </source>
</evidence>
<dbReference type="SUPFAM" id="SSF56601">
    <property type="entry name" value="beta-lactamase/transpeptidase-like"/>
    <property type="match status" value="1"/>
</dbReference>
<keyword evidence="3" id="KW-1133">Transmembrane helix</keyword>
<evidence type="ECO:0000313" key="6">
    <source>
        <dbReference type="EMBL" id="VAW32953.1"/>
    </source>
</evidence>
<evidence type="ECO:0000259" key="5">
    <source>
        <dbReference type="Pfam" id="PF03717"/>
    </source>
</evidence>
<keyword evidence="6" id="KW-0328">Glycosyltransferase</keyword>
<proteinExistence type="predicted"/>
<dbReference type="GO" id="GO:0016757">
    <property type="term" value="F:glycosyltransferase activity"/>
    <property type="evidence" value="ECO:0007669"/>
    <property type="project" value="UniProtKB-KW"/>
</dbReference>
<feature type="domain" description="Penicillin-binding protein dimerisation" evidence="5">
    <location>
        <begin position="70"/>
        <end position="187"/>
    </location>
</feature>
<reference evidence="6" key="1">
    <citation type="submission" date="2018-06" db="EMBL/GenBank/DDBJ databases">
        <authorList>
            <person name="Zhirakovskaya E."/>
        </authorList>
    </citation>
    <scope>NUCLEOTIDE SEQUENCE</scope>
</reference>
<gene>
    <name evidence="6" type="ORF">MNBD_CPR01-372</name>
</gene>
<keyword evidence="6" id="KW-0131">Cell cycle</keyword>
<evidence type="ECO:0000259" key="4">
    <source>
        <dbReference type="Pfam" id="PF00905"/>
    </source>
</evidence>
<keyword evidence="3" id="KW-0812">Transmembrane</keyword>
<dbReference type="GO" id="GO:0008658">
    <property type="term" value="F:penicillin binding"/>
    <property type="evidence" value="ECO:0007669"/>
    <property type="project" value="InterPro"/>
</dbReference>
<keyword evidence="2 3" id="KW-0472">Membrane</keyword>
<dbReference type="AlphaFoldDB" id="A0A3B0UXU8"/>
<protein>
    <submittedName>
        <fullName evidence="6">Cell division protein FtsI [Peptidoglycan synthetase]</fullName>
        <ecNumber evidence="6">2.4.1.129</ecNumber>
    </submittedName>
</protein>
<feature type="transmembrane region" description="Helical" evidence="3">
    <location>
        <begin position="12"/>
        <end position="34"/>
    </location>
</feature>
<dbReference type="Gene3D" id="3.90.1310.10">
    <property type="entry name" value="Penicillin-binding protein 2a (Domain 2)"/>
    <property type="match status" value="1"/>
</dbReference>
<dbReference type="InterPro" id="IPR005311">
    <property type="entry name" value="PBP_dimer"/>
</dbReference>
<dbReference type="EC" id="2.4.1.129" evidence="6"/>
<organism evidence="6">
    <name type="scientific">hydrothermal vent metagenome</name>
    <dbReference type="NCBI Taxonomy" id="652676"/>
    <lineage>
        <taxon>unclassified sequences</taxon>
        <taxon>metagenomes</taxon>
        <taxon>ecological metagenomes</taxon>
    </lineage>
</organism>
<name>A0A3B0UXU8_9ZZZZ</name>
<feature type="domain" description="Penicillin-binding protein transpeptidase" evidence="4">
    <location>
        <begin position="251"/>
        <end position="543"/>
    </location>
</feature>
<keyword evidence="6" id="KW-0808">Transferase</keyword>
<sequence>MRAIFIFRLRILLGILGVIAIVLISRLFVIQIMYGNLYAQKAKRQYSADTSTLYDRGTIYFTRKDGTHIAVATLENGFLVAVHPGELKNIKMAYNAINAITPINEKTFFELAQKKNDPYEEVAHHLSKKAGEKLARQKIHGVQVIRERWRIYPAGTLAAHTIGFVAYNDDNTLSGRYGLERYYNSVLFRSGSTYRNFFAQLFSDAGNFFVDADSSRQGDIVTTIEPELEQHLMDDLARVQKKFSSKETGGIIMIPSTGAIVALGSVPTFNPNYFENEDASTFGNPLVEHVYEFGSIVKALTMASGLDAGVITPQTTYDDTGCITVDKARICNWDNKARGVIPMIEIIKQSLNVGASWIATQLGNDTQRAYFMKLFGHATGVDLSSETTALLSNLKSPRQVEYDTAAFGQGIAVTPMQMIRAIGALANGGVMVAPHLVSEKILQSGKIEYPDWSAKERVFSAKSTQETVTMMDALMDDELSHGKARIPTMSVAVKTGTAQLTKPEGGYYKNRFFHSFVGFFPSYAPRFIILLYTDDPHGAEYSAETLTTSFMDLTHFLINYYNIAPDRGITNKSL</sequence>
<dbReference type="InterPro" id="IPR036138">
    <property type="entry name" value="PBP_dimer_sf"/>
</dbReference>
<dbReference type="GO" id="GO:0005886">
    <property type="term" value="C:plasma membrane"/>
    <property type="evidence" value="ECO:0007669"/>
    <property type="project" value="TreeGrafter"/>
</dbReference>
<evidence type="ECO:0000256" key="3">
    <source>
        <dbReference type="SAM" id="Phobius"/>
    </source>
</evidence>
<dbReference type="InterPro" id="IPR001460">
    <property type="entry name" value="PCN-bd_Tpept"/>
</dbReference>
<dbReference type="EMBL" id="UOEV01000074">
    <property type="protein sequence ID" value="VAW32953.1"/>
    <property type="molecule type" value="Genomic_DNA"/>
</dbReference>
<dbReference type="PANTHER" id="PTHR30627">
    <property type="entry name" value="PEPTIDOGLYCAN D,D-TRANSPEPTIDASE"/>
    <property type="match status" value="1"/>
</dbReference>
<dbReference type="Gene3D" id="3.30.450.330">
    <property type="match status" value="1"/>
</dbReference>
<dbReference type="InterPro" id="IPR050515">
    <property type="entry name" value="Beta-lactam/transpept"/>
</dbReference>
<dbReference type="GO" id="GO:0071555">
    <property type="term" value="P:cell wall organization"/>
    <property type="evidence" value="ECO:0007669"/>
    <property type="project" value="TreeGrafter"/>
</dbReference>
<accession>A0A3B0UXU8</accession>
<comment type="subcellular location">
    <subcellularLocation>
        <location evidence="1">Membrane</location>
    </subcellularLocation>
</comment>